<dbReference type="PANTHER" id="PTHR21521:SF0">
    <property type="entry name" value="AMUN, ISOFORM A"/>
    <property type="match status" value="1"/>
</dbReference>
<feature type="region of interest" description="Disordered" evidence="1">
    <location>
        <begin position="157"/>
        <end position="196"/>
    </location>
</feature>
<evidence type="ECO:0000313" key="2">
    <source>
        <dbReference type="EMBL" id="KAA6410238.1"/>
    </source>
</evidence>
<name>A0A5M8PML4_9LECA</name>
<feature type="compositionally biased region" description="Basic residues" evidence="1">
    <location>
        <begin position="20"/>
        <end position="34"/>
    </location>
</feature>
<comment type="caution">
    <text evidence="2">The sequence shown here is derived from an EMBL/GenBank/DDBJ whole genome shotgun (WGS) entry which is preliminary data.</text>
</comment>
<dbReference type="EMBL" id="VXIT01000009">
    <property type="protein sequence ID" value="KAA6410238.1"/>
    <property type="molecule type" value="Genomic_DNA"/>
</dbReference>
<evidence type="ECO:0000313" key="3">
    <source>
        <dbReference type="Proteomes" id="UP000324767"/>
    </source>
</evidence>
<feature type="compositionally biased region" description="Basic residues" evidence="1">
    <location>
        <begin position="171"/>
        <end position="187"/>
    </location>
</feature>
<feature type="compositionally biased region" description="Basic residues" evidence="1">
    <location>
        <begin position="372"/>
        <end position="391"/>
    </location>
</feature>
<evidence type="ECO:0000256" key="1">
    <source>
        <dbReference type="SAM" id="MobiDB-lite"/>
    </source>
</evidence>
<accession>A0A5M8PML4</accession>
<gene>
    <name evidence="2" type="ORF">FRX48_05659</name>
</gene>
<dbReference type="Proteomes" id="UP000324767">
    <property type="component" value="Unassembled WGS sequence"/>
</dbReference>
<protein>
    <submittedName>
        <fullName evidence="2">Uncharacterized protein</fullName>
    </submittedName>
</protein>
<feature type="compositionally biased region" description="Polar residues" evidence="1">
    <location>
        <begin position="7"/>
        <end position="17"/>
    </location>
</feature>
<dbReference type="PANTHER" id="PTHR21521">
    <property type="entry name" value="AMUN, ISOFORM A"/>
    <property type="match status" value="1"/>
</dbReference>
<sequence length="391" mass="41483">MTCLLYPSSTTIETGQLSSPKRHPRPRPPPHTRNRPSSMTPTPQSSEITLSEIHSLLPRYEILLHHLSTRDGAKTRKPGAEPTDLLYLDRHRYSEIPSLLQQRKHDSGKAWLEKPELELLMQWKLKHGHHRPRLTSLIASNPSSLIQSTTTRAFATLAPASPSPPSPSRPHPPHHPHRRRPRNRQPHPLRPLPPHRPLLLRRALPLDLLGPHHRLGAQAQVQCRGVPHAVGGGGAGAGAAGRRGAGGRVGEGGVGGGEGAGEEGLAGGVGGRARERGRGESVAGGETGEGRGEGRSKARGKEGADMGLGERAEAGDEEAGVEAVTSTPPGSSGRADGVENGNGSGRRTSPRRTRGRPGGGNDDSRAGAAPGNKRKRKGNSSSKHSKRTTKS</sequence>
<proteinExistence type="predicted"/>
<reference evidence="2 3" key="1">
    <citation type="submission" date="2019-09" db="EMBL/GenBank/DDBJ databases">
        <title>The hologenome of the rock-dwelling lichen Lasallia pustulata.</title>
        <authorList>
            <person name="Greshake Tzovaras B."/>
            <person name="Segers F."/>
            <person name="Bicker A."/>
            <person name="Dal Grande F."/>
            <person name="Otte J."/>
            <person name="Hankeln T."/>
            <person name="Schmitt I."/>
            <person name="Ebersberger I."/>
        </authorList>
    </citation>
    <scope>NUCLEOTIDE SEQUENCE [LARGE SCALE GENOMIC DNA]</scope>
    <source>
        <strain evidence="2">A1-1</strain>
    </source>
</reference>
<feature type="compositionally biased region" description="Gly residues" evidence="1">
    <location>
        <begin position="232"/>
        <end position="271"/>
    </location>
</feature>
<dbReference type="AlphaFoldDB" id="A0A5M8PML4"/>
<feature type="compositionally biased region" description="Basic and acidic residues" evidence="1">
    <location>
        <begin position="288"/>
        <end position="314"/>
    </location>
</feature>
<organism evidence="2 3">
    <name type="scientific">Lasallia pustulata</name>
    <dbReference type="NCBI Taxonomy" id="136370"/>
    <lineage>
        <taxon>Eukaryota</taxon>
        <taxon>Fungi</taxon>
        <taxon>Dikarya</taxon>
        <taxon>Ascomycota</taxon>
        <taxon>Pezizomycotina</taxon>
        <taxon>Lecanoromycetes</taxon>
        <taxon>OSLEUM clade</taxon>
        <taxon>Umbilicariomycetidae</taxon>
        <taxon>Umbilicariales</taxon>
        <taxon>Umbilicariaceae</taxon>
        <taxon>Lasallia</taxon>
    </lineage>
</organism>
<feature type="compositionally biased region" description="Pro residues" evidence="1">
    <location>
        <begin position="161"/>
        <end position="170"/>
    </location>
</feature>
<dbReference type="OrthoDB" id="8249012at2759"/>
<feature type="region of interest" description="Disordered" evidence="1">
    <location>
        <begin position="1"/>
        <end position="45"/>
    </location>
</feature>
<feature type="region of interest" description="Disordered" evidence="1">
    <location>
        <begin position="232"/>
        <end position="391"/>
    </location>
</feature>